<gene>
    <name evidence="1" type="ORF">GBL_3621</name>
</gene>
<dbReference type="Proteomes" id="UP000016424">
    <property type="component" value="Unassembled WGS sequence"/>
</dbReference>
<accession>S4NE69</accession>
<comment type="caution">
    <text evidence="1">The sequence shown here is derived from an EMBL/GenBank/DDBJ whole genome shotgun (WGS) entry which is preliminary data.</text>
</comment>
<name>S4NE69_GEOKU</name>
<dbReference type="AlphaFoldDB" id="S4NE69"/>
<dbReference type="EMBL" id="BASG01000082">
    <property type="protein sequence ID" value="GAD15404.1"/>
    <property type="molecule type" value="Genomic_DNA"/>
</dbReference>
<evidence type="ECO:0000313" key="1">
    <source>
        <dbReference type="EMBL" id="GAD15404.1"/>
    </source>
</evidence>
<organism evidence="1 2">
    <name type="scientific">Geobacillus kaustophilus GBlys</name>
    <dbReference type="NCBI Taxonomy" id="1337888"/>
    <lineage>
        <taxon>Bacteria</taxon>
        <taxon>Bacillati</taxon>
        <taxon>Bacillota</taxon>
        <taxon>Bacilli</taxon>
        <taxon>Bacillales</taxon>
        <taxon>Anoxybacillaceae</taxon>
        <taxon>Geobacillus</taxon>
        <taxon>Geobacillus thermoleovorans group</taxon>
    </lineage>
</organism>
<evidence type="ECO:0000313" key="2">
    <source>
        <dbReference type="Proteomes" id="UP000016424"/>
    </source>
</evidence>
<reference evidence="2" key="1">
    <citation type="journal article" date="2013" name="Genome">
        <title>Draft Genome Sequence of Geobacillus kaustophilus GBlys, a Lysogenic Strain with Bacteriophage phiOH2.</title>
        <authorList>
            <person name="Doi K."/>
            <person name="Mori K."/>
            <person name="Martono H."/>
            <person name="Nagayoshi Y."/>
            <person name="Fujino Y."/>
            <person name="Tashiro K."/>
            <person name="Kuhara S."/>
            <person name="Ohshima T."/>
        </authorList>
    </citation>
    <scope>NUCLEOTIDE SEQUENCE [LARGE SCALE GENOMIC DNA]</scope>
    <source>
        <strain evidence="2">GBlys</strain>
    </source>
</reference>
<sequence length="42" mass="4672">MEEVRHDPNVAAIRISKDHHPVTLGGAALFRPQLAREVGLNR</sequence>
<protein>
    <submittedName>
        <fullName evidence="1">Uncharacterized protein</fullName>
    </submittedName>
</protein>
<proteinExistence type="predicted"/>